<evidence type="ECO:0000256" key="1">
    <source>
        <dbReference type="SAM" id="MobiDB-lite"/>
    </source>
</evidence>
<feature type="region of interest" description="Disordered" evidence="1">
    <location>
        <begin position="70"/>
        <end position="89"/>
    </location>
</feature>
<accession>A0ABP8DMK1</accession>
<comment type="caution">
    <text evidence="2">The sequence shown here is derived from an EMBL/GenBank/DDBJ whole genome shotgun (WGS) entry which is preliminary data.</text>
</comment>
<proteinExistence type="predicted"/>
<dbReference type="EMBL" id="BAABAT010000037">
    <property type="protein sequence ID" value="GAA4259754.1"/>
    <property type="molecule type" value="Genomic_DNA"/>
</dbReference>
<gene>
    <name evidence="2" type="ORF">GCM10022255_085630</name>
</gene>
<sequence length="89" mass="10107">MHLPEELFVAYENWQPDADVYSPDRSVRLRADQAGQVQVDLQDLHRHTDESLAGQVRAAARVALAALQAEAGAAERSDRPDERRYGHRW</sequence>
<feature type="compositionally biased region" description="Basic and acidic residues" evidence="1">
    <location>
        <begin position="73"/>
        <end position="89"/>
    </location>
</feature>
<evidence type="ECO:0000313" key="3">
    <source>
        <dbReference type="Proteomes" id="UP001500620"/>
    </source>
</evidence>
<keyword evidence="3" id="KW-1185">Reference proteome</keyword>
<protein>
    <submittedName>
        <fullName evidence="2">Uncharacterized protein</fullName>
    </submittedName>
</protein>
<dbReference type="Proteomes" id="UP001500620">
    <property type="component" value="Unassembled WGS sequence"/>
</dbReference>
<name>A0ABP8DMK1_9ACTN</name>
<organism evidence="2 3">
    <name type="scientific">Dactylosporangium darangshiense</name>
    <dbReference type="NCBI Taxonomy" id="579108"/>
    <lineage>
        <taxon>Bacteria</taxon>
        <taxon>Bacillati</taxon>
        <taxon>Actinomycetota</taxon>
        <taxon>Actinomycetes</taxon>
        <taxon>Micromonosporales</taxon>
        <taxon>Micromonosporaceae</taxon>
        <taxon>Dactylosporangium</taxon>
    </lineage>
</organism>
<evidence type="ECO:0000313" key="2">
    <source>
        <dbReference type="EMBL" id="GAA4259754.1"/>
    </source>
</evidence>
<reference evidence="3" key="1">
    <citation type="journal article" date="2019" name="Int. J. Syst. Evol. Microbiol.">
        <title>The Global Catalogue of Microorganisms (GCM) 10K type strain sequencing project: providing services to taxonomists for standard genome sequencing and annotation.</title>
        <authorList>
            <consortium name="The Broad Institute Genomics Platform"/>
            <consortium name="The Broad Institute Genome Sequencing Center for Infectious Disease"/>
            <person name="Wu L."/>
            <person name="Ma J."/>
        </authorList>
    </citation>
    <scope>NUCLEOTIDE SEQUENCE [LARGE SCALE GENOMIC DNA]</scope>
    <source>
        <strain evidence="3">JCM 17441</strain>
    </source>
</reference>